<keyword evidence="5" id="KW-0677">Repeat</keyword>
<keyword evidence="4 7" id="KW-0732">Signal</keyword>
<evidence type="ECO:0000256" key="2">
    <source>
        <dbReference type="ARBA" id="ARBA00022475"/>
    </source>
</evidence>
<reference evidence="9 10" key="1">
    <citation type="submission" date="2020-04" db="EMBL/GenBank/DDBJ databases">
        <title>Plant Genome Project.</title>
        <authorList>
            <person name="Zhang R.-G."/>
        </authorList>
    </citation>
    <scope>NUCLEOTIDE SEQUENCE [LARGE SCALE GENOMIC DNA]</scope>
    <source>
        <strain evidence="9">YNK0</strain>
        <tissue evidence="9">Leaf</tissue>
    </source>
</reference>
<keyword evidence="3" id="KW-0433">Leucine-rich repeat</keyword>
<accession>A0A835DG44</accession>
<comment type="subcellular location">
    <subcellularLocation>
        <location evidence="1">Cell membrane</location>
    </subcellularLocation>
</comment>
<keyword evidence="10" id="KW-1185">Reference proteome</keyword>
<feature type="signal peptide" evidence="7">
    <location>
        <begin position="1"/>
        <end position="25"/>
    </location>
</feature>
<feature type="chain" id="PRO_5033067257" description="Disease resistance R13L4/SHOC-2-like LRR domain-containing protein" evidence="7">
    <location>
        <begin position="26"/>
        <end position="519"/>
    </location>
</feature>
<dbReference type="Pfam" id="PF23598">
    <property type="entry name" value="LRR_14"/>
    <property type="match status" value="1"/>
</dbReference>
<dbReference type="InterPro" id="IPR003591">
    <property type="entry name" value="Leu-rich_rpt_typical-subtyp"/>
</dbReference>
<dbReference type="FunFam" id="3.80.10.10:FF:000299">
    <property type="entry name" value="Piriformospora indica-insensitive protein 2"/>
    <property type="match status" value="1"/>
</dbReference>
<gene>
    <name evidence="9" type="ORF">HHK36_012892</name>
</gene>
<dbReference type="PANTHER" id="PTHR48004">
    <property type="entry name" value="OS01G0149700 PROTEIN"/>
    <property type="match status" value="1"/>
</dbReference>
<dbReference type="PANTHER" id="PTHR48004:SF59">
    <property type="entry name" value="LEUCINE-RICH REPEAT-CONTAINING N-TERMINAL PLANT-TYPE DOMAIN-CONTAINING PROTEIN"/>
    <property type="match status" value="1"/>
</dbReference>
<protein>
    <recommendedName>
        <fullName evidence="8">Disease resistance R13L4/SHOC-2-like LRR domain-containing protein</fullName>
    </recommendedName>
</protein>
<evidence type="ECO:0000256" key="3">
    <source>
        <dbReference type="ARBA" id="ARBA00022614"/>
    </source>
</evidence>
<dbReference type="EMBL" id="JABCRI010000008">
    <property type="protein sequence ID" value="KAF8401941.1"/>
    <property type="molecule type" value="Genomic_DNA"/>
</dbReference>
<dbReference type="SUPFAM" id="SSF52058">
    <property type="entry name" value="L domain-like"/>
    <property type="match status" value="1"/>
</dbReference>
<name>A0A835DG44_TETSI</name>
<keyword evidence="2" id="KW-1003">Cell membrane</keyword>
<evidence type="ECO:0000256" key="5">
    <source>
        <dbReference type="ARBA" id="ARBA00022737"/>
    </source>
</evidence>
<evidence type="ECO:0000259" key="8">
    <source>
        <dbReference type="Pfam" id="PF23598"/>
    </source>
</evidence>
<evidence type="ECO:0000256" key="7">
    <source>
        <dbReference type="SAM" id="SignalP"/>
    </source>
</evidence>
<comment type="caution">
    <text evidence="9">The sequence shown here is derived from an EMBL/GenBank/DDBJ whole genome shotgun (WGS) entry which is preliminary data.</text>
</comment>
<sequence length="519" mass="56640">MAATYSVPLFTLFFLSIFFTNHVTSQQPSLLSSEEQESVYQVLEAINPDYQWRSLFPDDLCNSAPHGVVCDNVADENGNSHIIELSFGYVSDYSSNPPCHSNSTFSPRLFSFTHLRKLFFYKCFTETEVSLSGYLSKLGSSLEELVFIENPSLVGTLNGKLRNFTRLRRLVLTGTSVSGEIPDEISGLRELEQITVSRNRLSSGVPGNIGELKKLKVLDLSYNGLEGNLPDSIGEITELLKLDLSSNGFTGKIPETLQGLQRLEFLDLSYNRFENSGIPLFLAEMPNLRELYLSGNSLGGQIPEIWDKLRGISGLGLSGLGLVGNIPASMGVFLRNLCFLGLDNNKLEGTVPVELGLLETVNEMNLENNQLSGRLPFSAKFSAKIGGKLKLGGNPNLCVDVGLSSGKTGREVWPFDLDGLVDPPPIDPLDFLRRDCLGMAGESCGDDPTPSPEFWYRLVGLVLSGESRVGELIETPVDWRRLGCFDTLDGSRVGESSDVGAAVDELRLDGLGNSLVGDS</sequence>
<dbReference type="SMART" id="SM00369">
    <property type="entry name" value="LRR_TYP"/>
    <property type="match status" value="4"/>
</dbReference>
<evidence type="ECO:0000256" key="6">
    <source>
        <dbReference type="ARBA" id="ARBA00023136"/>
    </source>
</evidence>
<dbReference type="Gene3D" id="3.80.10.10">
    <property type="entry name" value="Ribonuclease Inhibitor"/>
    <property type="match status" value="1"/>
</dbReference>
<feature type="domain" description="Disease resistance R13L4/SHOC-2-like LRR" evidence="8">
    <location>
        <begin position="160"/>
        <end position="375"/>
    </location>
</feature>
<dbReference type="InterPro" id="IPR032675">
    <property type="entry name" value="LRR_dom_sf"/>
</dbReference>
<keyword evidence="6" id="KW-0472">Membrane</keyword>
<dbReference type="InterPro" id="IPR055414">
    <property type="entry name" value="LRR_R13L4/SHOC2-like"/>
</dbReference>
<proteinExistence type="predicted"/>
<dbReference type="OMA" id="INSAIPW"/>
<evidence type="ECO:0000313" key="9">
    <source>
        <dbReference type="EMBL" id="KAF8401941.1"/>
    </source>
</evidence>
<dbReference type="OrthoDB" id="676979at2759"/>
<dbReference type="InterPro" id="IPR052941">
    <property type="entry name" value="StomDev_PlantInt_Reg"/>
</dbReference>
<dbReference type="Proteomes" id="UP000655225">
    <property type="component" value="Unassembled WGS sequence"/>
</dbReference>
<dbReference type="AlphaFoldDB" id="A0A835DG44"/>
<evidence type="ECO:0000256" key="4">
    <source>
        <dbReference type="ARBA" id="ARBA00022729"/>
    </source>
</evidence>
<dbReference type="GO" id="GO:0005886">
    <property type="term" value="C:plasma membrane"/>
    <property type="evidence" value="ECO:0007669"/>
    <property type="project" value="UniProtKB-SubCell"/>
</dbReference>
<organism evidence="9 10">
    <name type="scientific">Tetracentron sinense</name>
    <name type="common">Spur-leaf</name>
    <dbReference type="NCBI Taxonomy" id="13715"/>
    <lineage>
        <taxon>Eukaryota</taxon>
        <taxon>Viridiplantae</taxon>
        <taxon>Streptophyta</taxon>
        <taxon>Embryophyta</taxon>
        <taxon>Tracheophyta</taxon>
        <taxon>Spermatophyta</taxon>
        <taxon>Magnoliopsida</taxon>
        <taxon>Trochodendrales</taxon>
        <taxon>Trochodendraceae</taxon>
        <taxon>Tetracentron</taxon>
    </lineage>
</organism>
<evidence type="ECO:0000313" key="10">
    <source>
        <dbReference type="Proteomes" id="UP000655225"/>
    </source>
</evidence>
<evidence type="ECO:0000256" key="1">
    <source>
        <dbReference type="ARBA" id="ARBA00004236"/>
    </source>
</evidence>